<dbReference type="RefSeq" id="WP_039632427.1">
    <property type="nucleotide sequence ID" value="NZ_AYSO01000015.1"/>
</dbReference>
<dbReference type="InterPro" id="IPR003156">
    <property type="entry name" value="DHHA1_dom"/>
</dbReference>
<evidence type="ECO:0000313" key="9">
    <source>
        <dbReference type="EMBL" id="KIE47011.1"/>
    </source>
</evidence>
<feature type="domain" description="RecJ OB" evidence="8">
    <location>
        <begin position="460"/>
        <end position="582"/>
    </location>
</feature>
<dbReference type="EMBL" id="AYSO01000015">
    <property type="protein sequence ID" value="KIE47011.1"/>
    <property type="molecule type" value="Genomic_DNA"/>
</dbReference>
<evidence type="ECO:0000256" key="4">
    <source>
        <dbReference type="ARBA" id="ARBA00022801"/>
    </source>
</evidence>
<dbReference type="AlphaFoldDB" id="A0A0C1R9A2"/>
<dbReference type="Pfam" id="PF02272">
    <property type="entry name" value="DHHA1"/>
    <property type="match status" value="1"/>
</dbReference>
<name>A0A0C1R9A2_9CLOT</name>
<evidence type="ECO:0000256" key="5">
    <source>
        <dbReference type="ARBA" id="ARBA00022839"/>
    </source>
</evidence>
<dbReference type="STRING" id="29341.RSJ17_13040"/>
<evidence type="ECO:0000256" key="1">
    <source>
        <dbReference type="ARBA" id="ARBA00005915"/>
    </source>
</evidence>
<dbReference type="OrthoDB" id="9809852at2"/>
<feature type="domain" description="DDH" evidence="6">
    <location>
        <begin position="78"/>
        <end position="219"/>
    </location>
</feature>
<keyword evidence="10" id="KW-1185">Reference proteome</keyword>
<evidence type="ECO:0000259" key="7">
    <source>
        <dbReference type="Pfam" id="PF02272"/>
    </source>
</evidence>
<dbReference type="GO" id="GO:0008409">
    <property type="term" value="F:5'-3' exonuclease activity"/>
    <property type="evidence" value="ECO:0007669"/>
    <property type="project" value="InterPro"/>
</dbReference>
<comment type="similarity">
    <text evidence="1">Belongs to the RecJ family.</text>
</comment>
<reference evidence="9 10" key="1">
    <citation type="journal article" date="2015" name="Infect. Genet. Evol.">
        <title>Genomic sequences of six botulinum neurotoxin-producing strains representing three clostridial species illustrate the mobility and diversity of botulinum neurotoxin genes.</title>
        <authorList>
            <person name="Smith T.J."/>
            <person name="Hill K.K."/>
            <person name="Xie G."/>
            <person name="Foley B.T."/>
            <person name="Williamson C.H."/>
            <person name="Foster J.T."/>
            <person name="Johnson S.L."/>
            <person name="Chertkov O."/>
            <person name="Teshima H."/>
            <person name="Gibbons H.S."/>
            <person name="Johnsky L.A."/>
            <person name="Karavis M.A."/>
            <person name="Smith L.A."/>
        </authorList>
    </citation>
    <scope>NUCLEOTIDE SEQUENCE [LARGE SCALE GENOMIC DNA]</scope>
    <source>
        <strain evidence="9 10">CDC 2741</strain>
    </source>
</reference>
<proteinExistence type="inferred from homology"/>
<dbReference type="InterPro" id="IPR051673">
    <property type="entry name" value="SSDNA_exonuclease_RecJ"/>
</dbReference>
<dbReference type="NCBIfam" id="TIGR00644">
    <property type="entry name" value="recJ"/>
    <property type="match status" value="1"/>
</dbReference>
<dbReference type="Pfam" id="PF01368">
    <property type="entry name" value="DHH"/>
    <property type="match status" value="1"/>
</dbReference>
<keyword evidence="4" id="KW-0378">Hydrolase</keyword>
<dbReference type="GO" id="GO:0003676">
    <property type="term" value="F:nucleic acid binding"/>
    <property type="evidence" value="ECO:0007669"/>
    <property type="project" value="InterPro"/>
</dbReference>
<dbReference type="PANTHER" id="PTHR30255:SF2">
    <property type="entry name" value="SINGLE-STRANDED-DNA-SPECIFIC EXONUCLEASE RECJ"/>
    <property type="match status" value="1"/>
</dbReference>
<dbReference type="InterPro" id="IPR001667">
    <property type="entry name" value="DDH_dom"/>
</dbReference>
<dbReference type="GO" id="GO:0006310">
    <property type="term" value="P:DNA recombination"/>
    <property type="evidence" value="ECO:0007669"/>
    <property type="project" value="InterPro"/>
</dbReference>
<dbReference type="SUPFAM" id="SSF64182">
    <property type="entry name" value="DHH phosphoesterases"/>
    <property type="match status" value="1"/>
</dbReference>
<sequence length="588" mass="66441">MESKWMLRTTKTDVKALAKEVGLNPIIVKIMVNREIDTVDKINKFINPTFSQFHNPLLMKDMEKGVTIIKNAIEQGEKIMIYGDYDADGVTSTVILYKALKKCNSKVSFYIPDRENEGYGMSSERIEKIKEEGYNTIISCDNGISALEQVERAKELGMTVVITDHHELPFEDVDGERVYKMPIADAVINPKRNDCEYPFKSLCGAGITFKFSCALYEAMGISVESAYDLIEIAGIGTICDVVDLIDENRVIAREALKLMNNTKNIGLKALKEILNIRNEMSSYHVGFLIGPCINATGRLETAFLSVDLLLCEDIEKAKELASTLVELNKKRQEMTNDSVEAIVNMVNSSSLINDKVLVAYKEDVHESIAGIVAGRVREKFNVPTIVLTKGKEMPKGSGRSIEEYNMFEELIKCKDLLHKFGGHPMAAGLSIKEENIALFREKLNELCELSEEDLIPKIRIDERLPLKYIDFNLIEQLRSLEPFGKGNNSPILAEKNIPIERISILGEKKSTLKFRCRISGSNRYIDAICFNKVEEFIEMLKNEYGESYEYMLENPQGLKMDMVFSPSINDYNGNVSIQLKINNFKISN</sequence>
<evidence type="ECO:0000259" key="8">
    <source>
        <dbReference type="Pfam" id="PF17768"/>
    </source>
</evidence>
<dbReference type="InterPro" id="IPR041122">
    <property type="entry name" value="RecJ_OB"/>
</dbReference>
<dbReference type="Gene3D" id="3.90.1640.30">
    <property type="match status" value="1"/>
</dbReference>
<dbReference type="InterPro" id="IPR004610">
    <property type="entry name" value="RecJ"/>
</dbReference>
<evidence type="ECO:0000256" key="2">
    <source>
        <dbReference type="ARBA" id="ARBA00019841"/>
    </source>
</evidence>
<evidence type="ECO:0000313" key="10">
    <source>
        <dbReference type="Proteomes" id="UP000031366"/>
    </source>
</evidence>
<dbReference type="Pfam" id="PF17768">
    <property type="entry name" value="RecJ_OB"/>
    <property type="match status" value="1"/>
</dbReference>
<dbReference type="PANTHER" id="PTHR30255">
    <property type="entry name" value="SINGLE-STRANDED-DNA-SPECIFIC EXONUCLEASE RECJ"/>
    <property type="match status" value="1"/>
</dbReference>
<keyword evidence="5 9" id="KW-0269">Exonuclease</keyword>
<protein>
    <recommendedName>
        <fullName evidence="2">Single-stranded-DNA-specific exonuclease RecJ</fullName>
    </recommendedName>
</protein>
<dbReference type="GO" id="GO:0006281">
    <property type="term" value="P:DNA repair"/>
    <property type="evidence" value="ECO:0007669"/>
    <property type="project" value="InterPro"/>
</dbReference>
<evidence type="ECO:0000259" key="6">
    <source>
        <dbReference type="Pfam" id="PF01368"/>
    </source>
</evidence>
<dbReference type="Proteomes" id="UP000031366">
    <property type="component" value="Unassembled WGS sequence"/>
</dbReference>
<gene>
    <name evidence="9" type="primary">recJ</name>
    <name evidence="9" type="ORF">U732_1436</name>
</gene>
<comment type="caution">
    <text evidence="9">The sequence shown here is derived from an EMBL/GenBank/DDBJ whole genome shotgun (WGS) entry which is preliminary data.</text>
</comment>
<organism evidence="9 10">
    <name type="scientific">Clostridium argentinense CDC 2741</name>
    <dbReference type="NCBI Taxonomy" id="1418104"/>
    <lineage>
        <taxon>Bacteria</taxon>
        <taxon>Bacillati</taxon>
        <taxon>Bacillota</taxon>
        <taxon>Clostridia</taxon>
        <taxon>Eubacteriales</taxon>
        <taxon>Clostridiaceae</taxon>
        <taxon>Clostridium</taxon>
    </lineage>
</organism>
<evidence type="ECO:0000256" key="3">
    <source>
        <dbReference type="ARBA" id="ARBA00022722"/>
    </source>
</evidence>
<accession>A0A0C1R9A2</accession>
<feature type="domain" description="DHHA1" evidence="7">
    <location>
        <begin position="353"/>
        <end position="447"/>
    </location>
</feature>
<keyword evidence="3" id="KW-0540">Nuclease</keyword>
<dbReference type="InterPro" id="IPR038763">
    <property type="entry name" value="DHH_sf"/>
</dbReference>
<dbReference type="Gene3D" id="3.10.310.30">
    <property type="match status" value="1"/>
</dbReference>